<dbReference type="Pfam" id="PF00120">
    <property type="entry name" value="Gln-synt_C"/>
    <property type="match status" value="1"/>
</dbReference>
<feature type="domain" description="GS catalytic" evidence="8">
    <location>
        <begin position="118"/>
        <end position="454"/>
    </location>
</feature>
<comment type="caution">
    <text evidence="9">The sequence shown here is derived from an EMBL/GenBank/DDBJ whole genome shotgun (WGS) entry which is preliminary data.</text>
</comment>
<reference evidence="9 10" key="1">
    <citation type="submission" date="2019-09" db="EMBL/GenBank/DDBJ databases">
        <title>Segnochrobactrum spirostomi gen. nov., sp. nov., isolated from the ciliate Spirostomum cf. yagiui and description of a novel family, Segnochrobactraceae fam. nov. within the order Rhizobiales of the class Alphaproteobacteria.</title>
        <authorList>
            <person name="Akter S."/>
            <person name="Shazib S.U.A."/>
            <person name="Shin M.K."/>
        </authorList>
    </citation>
    <scope>NUCLEOTIDE SEQUENCE [LARGE SCALE GENOMIC DNA]</scope>
    <source>
        <strain evidence="9 10">Sp-1</strain>
    </source>
</reference>
<dbReference type="AlphaFoldDB" id="A0A6A7XXI4"/>
<keyword evidence="4" id="KW-0547">Nucleotide-binding</keyword>
<evidence type="ECO:0000256" key="1">
    <source>
        <dbReference type="ARBA" id="ARBA00001946"/>
    </source>
</evidence>
<dbReference type="SUPFAM" id="SSF55931">
    <property type="entry name" value="Glutamine synthetase/guanido kinase"/>
    <property type="match status" value="1"/>
</dbReference>
<dbReference type="RefSeq" id="WP_153477949.1">
    <property type="nucleotide sequence ID" value="NZ_VWNA01000001.1"/>
</dbReference>
<proteinExistence type="inferred from homology"/>
<dbReference type="PANTHER" id="PTHR43785:SF12">
    <property type="entry name" value="TYPE-1 GLUTAMINE SYNTHETASE 2"/>
    <property type="match status" value="1"/>
</dbReference>
<dbReference type="GO" id="GO:0004356">
    <property type="term" value="F:glutamine synthetase activity"/>
    <property type="evidence" value="ECO:0007669"/>
    <property type="project" value="InterPro"/>
</dbReference>
<evidence type="ECO:0000256" key="6">
    <source>
        <dbReference type="PROSITE-ProRule" id="PRU01331"/>
    </source>
</evidence>
<evidence type="ECO:0000256" key="4">
    <source>
        <dbReference type="ARBA" id="ARBA00022741"/>
    </source>
</evidence>
<accession>A0A6A7XXI4</accession>
<sequence length="454" mass="50973">MKPQDVRTAADARAIVEERNLTHVKVGVFDADGIMRGKYMARDKFFSALEKGFGFCDVVLGWDSNDQLYDNVSFTGWHTAYPDASVRVLPETCRPVPFEGDMLLFLAEFDGRAEEVCPRGVLRRVIDRAAGLGYKVEAATEFEFFVFEETPHSVREKNYQKLTPITPGFFGYSMLRSTVHADFYHDLMELGEEMRFPLEGLHTETGPGVLEAAIVHSEALEAADRGALFKTFTKVLAQQRGWMATFMAKWSKDWPGQSGHIHVSLSKDGKPVFHDATKPHTMSDEMRWFLGGQQALMPEVLAMVSSTVNSYSRLIPGFWAPTDATWGVENRTCALRVIPGSPWSQRVEYRIAAADINPYLALAAAIGSGLWGIENKIEPDAPIVGNAYDKRIPAKRALPRTLSEAAARLKASKPARALFGDAFVDHHAATRDWEEREFRRAITDWELARYFEII</sequence>
<organism evidence="9 10">
    <name type="scientific">Segnochrobactrum spirostomi</name>
    <dbReference type="NCBI Taxonomy" id="2608987"/>
    <lineage>
        <taxon>Bacteria</taxon>
        <taxon>Pseudomonadati</taxon>
        <taxon>Pseudomonadota</taxon>
        <taxon>Alphaproteobacteria</taxon>
        <taxon>Hyphomicrobiales</taxon>
        <taxon>Segnochrobactraceae</taxon>
        <taxon>Segnochrobactrum</taxon>
    </lineage>
</organism>
<dbReference type="InterPro" id="IPR036651">
    <property type="entry name" value="Gln_synt_N_sf"/>
</dbReference>
<evidence type="ECO:0000256" key="3">
    <source>
        <dbReference type="ARBA" id="ARBA00022598"/>
    </source>
</evidence>
<evidence type="ECO:0000256" key="7">
    <source>
        <dbReference type="RuleBase" id="RU000384"/>
    </source>
</evidence>
<keyword evidence="10" id="KW-1185">Reference proteome</keyword>
<dbReference type="Gene3D" id="3.10.20.70">
    <property type="entry name" value="Glutamine synthetase, N-terminal domain"/>
    <property type="match status" value="1"/>
</dbReference>
<dbReference type="FunFam" id="3.30.590.10:FF:000005">
    <property type="entry name" value="Probable glutamine synthetase"/>
    <property type="match status" value="1"/>
</dbReference>
<dbReference type="PANTHER" id="PTHR43785">
    <property type="entry name" value="GAMMA-GLUTAMYLPUTRESCINE SYNTHETASE"/>
    <property type="match status" value="1"/>
</dbReference>
<dbReference type="GO" id="GO:0042402">
    <property type="term" value="P:biogenic amine catabolic process"/>
    <property type="evidence" value="ECO:0007669"/>
    <property type="project" value="UniProtKB-ARBA"/>
</dbReference>
<dbReference type="InterPro" id="IPR008146">
    <property type="entry name" value="Gln_synth_cat_dom"/>
</dbReference>
<comment type="similarity">
    <text evidence="2 6 7">Belongs to the glutamine synthetase family.</text>
</comment>
<comment type="cofactor">
    <cofactor evidence="1">
        <name>Mg(2+)</name>
        <dbReference type="ChEBI" id="CHEBI:18420"/>
    </cofactor>
</comment>
<name>A0A6A7XXI4_9HYPH</name>
<dbReference type="SUPFAM" id="SSF54368">
    <property type="entry name" value="Glutamine synthetase, N-terminal domain"/>
    <property type="match status" value="1"/>
</dbReference>
<dbReference type="EMBL" id="VWNA01000001">
    <property type="protein sequence ID" value="MQT11360.1"/>
    <property type="molecule type" value="Genomic_DNA"/>
</dbReference>
<dbReference type="SMART" id="SM01230">
    <property type="entry name" value="Gln-synt_C"/>
    <property type="match status" value="1"/>
</dbReference>
<dbReference type="InterPro" id="IPR014746">
    <property type="entry name" value="Gln_synth/guanido_kin_cat_dom"/>
</dbReference>
<evidence type="ECO:0000256" key="2">
    <source>
        <dbReference type="ARBA" id="ARBA00009897"/>
    </source>
</evidence>
<evidence type="ECO:0000259" key="8">
    <source>
        <dbReference type="PROSITE" id="PS51987"/>
    </source>
</evidence>
<protein>
    <submittedName>
        <fullName evidence="9">Glutamine synthetase</fullName>
    </submittedName>
</protein>
<dbReference type="GO" id="GO:0005524">
    <property type="term" value="F:ATP binding"/>
    <property type="evidence" value="ECO:0007669"/>
    <property type="project" value="UniProtKB-KW"/>
</dbReference>
<dbReference type="Gene3D" id="3.30.590.10">
    <property type="entry name" value="Glutamine synthetase/guanido kinase, catalytic domain"/>
    <property type="match status" value="1"/>
</dbReference>
<evidence type="ECO:0000313" key="9">
    <source>
        <dbReference type="EMBL" id="MQT11360.1"/>
    </source>
</evidence>
<dbReference type="Proteomes" id="UP000332515">
    <property type="component" value="Unassembled WGS sequence"/>
</dbReference>
<keyword evidence="3" id="KW-0436">Ligase</keyword>
<dbReference type="GO" id="GO:0006542">
    <property type="term" value="P:glutamine biosynthetic process"/>
    <property type="evidence" value="ECO:0007669"/>
    <property type="project" value="InterPro"/>
</dbReference>
<keyword evidence="5" id="KW-0067">ATP-binding</keyword>
<evidence type="ECO:0000313" key="10">
    <source>
        <dbReference type="Proteomes" id="UP000332515"/>
    </source>
</evidence>
<gene>
    <name evidence="9" type="ORF">F0357_01460</name>
</gene>
<dbReference type="PROSITE" id="PS51987">
    <property type="entry name" value="GS_CATALYTIC"/>
    <property type="match status" value="1"/>
</dbReference>
<dbReference type="GO" id="GO:0006576">
    <property type="term" value="P:biogenic amine metabolic process"/>
    <property type="evidence" value="ECO:0007669"/>
    <property type="project" value="UniProtKB-ARBA"/>
</dbReference>
<evidence type="ECO:0000256" key="5">
    <source>
        <dbReference type="ARBA" id="ARBA00022840"/>
    </source>
</evidence>